<dbReference type="PANTHER" id="PTHR10907">
    <property type="entry name" value="REGUCALCIN"/>
    <property type="match status" value="1"/>
</dbReference>
<comment type="similarity">
    <text evidence="1">Belongs to the SMP-30/CGR1 family.</text>
</comment>
<keyword evidence="4" id="KW-1185">Reference proteome</keyword>
<dbReference type="PANTHER" id="PTHR10907:SF47">
    <property type="entry name" value="REGUCALCIN"/>
    <property type="match status" value="1"/>
</dbReference>
<comment type="caution">
    <text evidence="3">The sequence shown here is derived from an EMBL/GenBank/DDBJ whole genome shotgun (WGS) entry which is preliminary data.</text>
</comment>
<dbReference type="RefSeq" id="WP_168133673.1">
    <property type="nucleotide sequence ID" value="NZ_JAAVJH010000003.1"/>
</dbReference>
<evidence type="ECO:0000256" key="1">
    <source>
        <dbReference type="ARBA" id="ARBA00008853"/>
    </source>
</evidence>
<feature type="domain" description="SMP-30/Gluconolactonase/LRE-like region" evidence="2">
    <location>
        <begin position="15"/>
        <end position="253"/>
    </location>
</feature>
<dbReference type="Gene3D" id="2.120.10.30">
    <property type="entry name" value="TolB, C-terminal domain"/>
    <property type="match status" value="1"/>
</dbReference>
<dbReference type="InterPro" id="IPR005511">
    <property type="entry name" value="SMP-30"/>
</dbReference>
<accession>A0ABX1CMJ5</accession>
<evidence type="ECO:0000259" key="2">
    <source>
        <dbReference type="Pfam" id="PF08450"/>
    </source>
</evidence>
<dbReference type="Proteomes" id="UP000732399">
    <property type="component" value="Unassembled WGS sequence"/>
</dbReference>
<dbReference type="Pfam" id="PF08450">
    <property type="entry name" value="SGL"/>
    <property type="match status" value="1"/>
</dbReference>
<name>A0ABX1CMJ5_9SPHN</name>
<dbReference type="PRINTS" id="PR01790">
    <property type="entry name" value="SMP30FAMILY"/>
</dbReference>
<evidence type="ECO:0000313" key="3">
    <source>
        <dbReference type="EMBL" id="NJR78143.1"/>
    </source>
</evidence>
<sequence>MPAGAEAVARVAATLGEGPAWFDDALWFVDIKAPAVLRFDPASATLNRWRAPDQVGWVLPAEDGSIVAGVKGGLHRFDPATGGFALLAAVEADRPGNRLNDATVDAAGRLWFGTMDDAEDAPSGAIYRADAGGIARVIDGVCITNGPAVSADGRTLYHHDTLAGLVLASDMDAGGAVTGTRVLARIDPRDGYPDGPTLDAEGCLWIGLFAGGEVRRYAPDGTLLATVPLPAANVTKIAFGGAGLRTAYATTARKGLSAAALAAQPHAGDLFAFDAGVAGMPLPRVSMATLAGFGPA</sequence>
<evidence type="ECO:0000313" key="4">
    <source>
        <dbReference type="Proteomes" id="UP000732399"/>
    </source>
</evidence>
<reference evidence="3 4" key="1">
    <citation type="submission" date="2020-03" db="EMBL/GenBank/DDBJ databases">
        <authorList>
            <person name="Wang L."/>
            <person name="He N."/>
            <person name="Li Y."/>
            <person name="Fang Y."/>
            <person name="Zhang F."/>
        </authorList>
    </citation>
    <scope>NUCLEOTIDE SEQUENCE [LARGE SCALE GENOMIC DNA]</scope>
    <source>
        <strain evidence="3 4">36D10-4-7</strain>
    </source>
</reference>
<dbReference type="EMBL" id="JAAVJH010000003">
    <property type="protein sequence ID" value="NJR78143.1"/>
    <property type="molecule type" value="Genomic_DNA"/>
</dbReference>
<organism evidence="3 4">
    <name type="scientific">Sphingomonas corticis</name>
    <dbReference type="NCBI Taxonomy" id="2722791"/>
    <lineage>
        <taxon>Bacteria</taxon>
        <taxon>Pseudomonadati</taxon>
        <taxon>Pseudomonadota</taxon>
        <taxon>Alphaproteobacteria</taxon>
        <taxon>Sphingomonadales</taxon>
        <taxon>Sphingomonadaceae</taxon>
        <taxon>Sphingomonas</taxon>
    </lineage>
</organism>
<protein>
    <submittedName>
        <fullName evidence="3">SMP-30/gluconolactonase/LRE family protein</fullName>
    </submittedName>
</protein>
<dbReference type="SUPFAM" id="SSF63829">
    <property type="entry name" value="Calcium-dependent phosphotriesterase"/>
    <property type="match status" value="1"/>
</dbReference>
<dbReference type="InterPro" id="IPR011042">
    <property type="entry name" value="6-blade_b-propeller_TolB-like"/>
</dbReference>
<gene>
    <name evidence="3" type="ORF">HBH26_05875</name>
</gene>
<proteinExistence type="inferred from homology"/>
<dbReference type="InterPro" id="IPR013658">
    <property type="entry name" value="SGL"/>
</dbReference>